<proteinExistence type="predicted"/>
<feature type="compositionally biased region" description="Acidic residues" evidence="1">
    <location>
        <begin position="205"/>
        <end position="231"/>
    </location>
</feature>
<comment type="caution">
    <text evidence="2">The sequence shown here is derived from an EMBL/GenBank/DDBJ whole genome shotgun (WGS) entry which is preliminary data.</text>
</comment>
<gene>
    <name evidence="2" type="ORF">KGF57_002350</name>
</gene>
<reference evidence="2 3" key="1">
    <citation type="journal article" date="2022" name="DNA Res.">
        <title>Genome analysis of five recently described species of the CUG-Ser clade uncovers Candida theae as a new hybrid lineage with pathogenic potential in the Candida parapsilosis species complex.</title>
        <authorList>
            <person name="Mixao V."/>
            <person name="Del Olmo V."/>
            <person name="Hegedusova E."/>
            <person name="Saus E."/>
            <person name="Pryszcz L."/>
            <person name="Cillingova A."/>
            <person name="Nosek J."/>
            <person name="Gabaldon T."/>
        </authorList>
    </citation>
    <scope>NUCLEOTIDE SEQUENCE [LARGE SCALE GENOMIC DNA]</scope>
    <source>
        <strain evidence="2 3">CBS 12239</strain>
    </source>
</reference>
<feature type="compositionally biased region" description="Polar residues" evidence="1">
    <location>
        <begin position="89"/>
        <end position="124"/>
    </location>
</feature>
<keyword evidence="3" id="KW-1185">Reference proteome</keyword>
<sequence length="316" mass="36091">MSKVITTKSTVQNEQDDDRYTKTVIFLDESEKEVFIPFPLETTSTSRSLNDKLRHTTPPPQTPIKWPLQSLPTTSTPRQDSAKERKSISPVQKNAQDSNASDSSPSNHISACTKDTSAASSPEPTESDETFRNATMSQLGQEMVKLLHDTGFVSAESTMTNPRKRRRDDEDAEEFKYPESRTYNCELEFDITTDNKPYKDKNDKNDEDDEDDEDDNDDDGDGSREEEEESIEITNASKFTVSLQLIYVFKPEIDLTSIPINLYITKSELIKHLMDKLVLRHSEDPGTDLYSVESKIKKLLNLKRVRCWINGYELDL</sequence>
<dbReference type="GeneID" id="76150409"/>
<feature type="region of interest" description="Disordered" evidence="1">
    <location>
        <begin position="1"/>
        <end position="21"/>
    </location>
</feature>
<feature type="region of interest" description="Disordered" evidence="1">
    <location>
        <begin position="35"/>
        <end position="136"/>
    </location>
</feature>
<name>A0AAD5BFU7_9ASCO</name>
<feature type="compositionally biased region" description="Polar residues" evidence="1">
    <location>
        <begin position="1"/>
        <end position="13"/>
    </location>
</feature>
<dbReference type="EMBL" id="JAIHNG010000115">
    <property type="protein sequence ID" value="KAI5958916.1"/>
    <property type="molecule type" value="Genomic_DNA"/>
</dbReference>
<dbReference type="AlphaFoldDB" id="A0AAD5BFU7"/>
<dbReference type="RefSeq" id="XP_051609259.1">
    <property type="nucleotide sequence ID" value="XM_051751654.1"/>
</dbReference>
<evidence type="ECO:0000256" key="1">
    <source>
        <dbReference type="SAM" id="MobiDB-lite"/>
    </source>
</evidence>
<accession>A0AAD5BFU7</accession>
<organism evidence="2 3">
    <name type="scientific">Candida theae</name>
    <dbReference type="NCBI Taxonomy" id="1198502"/>
    <lineage>
        <taxon>Eukaryota</taxon>
        <taxon>Fungi</taxon>
        <taxon>Dikarya</taxon>
        <taxon>Ascomycota</taxon>
        <taxon>Saccharomycotina</taxon>
        <taxon>Pichiomycetes</taxon>
        <taxon>Debaryomycetaceae</taxon>
        <taxon>Candida/Lodderomyces clade</taxon>
        <taxon>Candida</taxon>
    </lineage>
</organism>
<feature type="region of interest" description="Disordered" evidence="1">
    <location>
        <begin position="152"/>
        <end position="233"/>
    </location>
</feature>
<protein>
    <submittedName>
        <fullName evidence="2">Uncharacterized protein</fullName>
    </submittedName>
</protein>
<evidence type="ECO:0000313" key="3">
    <source>
        <dbReference type="Proteomes" id="UP001204833"/>
    </source>
</evidence>
<dbReference type="Proteomes" id="UP001204833">
    <property type="component" value="Unassembled WGS sequence"/>
</dbReference>
<feature type="compositionally biased region" description="Polar residues" evidence="1">
    <location>
        <begin position="70"/>
        <end position="79"/>
    </location>
</feature>
<evidence type="ECO:0000313" key="2">
    <source>
        <dbReference type="EMBL" id="KAI5958916.1"/>
    </source>
</evidence>